<dbReference type="Proteomes" id="UP001056120">
    <property type="component" value="Linkage Group LG23"/>
</dbReference>
<gene>
    <name evidence="1" type="ORF">L1987_67362</name>
</gene>
<evidence type="ECO:0000313" key="2">
    <source>
        <dbReference type="Proteomes" id="UP001056120"/>
    </source>
</evidence>
<accession>A0ACB9B296</accession>
<name>A0ACB9B296_9ASTR</name>
<keyword evidence="2" id="KW-1185">Reference proteome</keyword>
<protein>
    <submittedName>
        <fullName evidence="1">Uncharacterized protein</fullName>
    </submittedName>
</protein>
<sequence>MMVAIHLKRISNDDHLRQAFHHFDKNKNGYIEFDELKDSLFEDQNSNNEKLVNDIIHDADLDKDGRISYPEFAAMMTTGMDWKMSSRQFSRVMLNAISVKMFKDQTTI</sequence>
<evidence type="ECO:0000313" key="1">
    <source>
        <dbReference type="EMBL" id="KAI3716464.1"/>
    </source>
</evidence>
<dbReference type="EMBL" id="CM042040">
    <property type="protein sequence ID" value="KAI3716464.1"/>
    <property type="molecule type" value="Genomic_DNA"/>
</dbReference>
<organism evidence="1 2">
    <name type="scientific">Smallanthus sonchifolius</name>
    <dbReference type="NCBI Taxonomy" id="185202"/>
    <lineage>
        <taxon>Eukaryota</taxon>
        <taxon>Viridiplantae</taxon>
        <taxon>Streptophyta</taxon>
        <taxon>Embryophyta</taxon>
        <taxon>Tracheophyta</taxon>
        <taxon>Spermatophyta</taxon>
        <taxon>Magnoliopsida</taxon>
        <taxon>eudicotyledons</taxon>
        <taxon>Gunneridae</taxon>
        <taxon>Pentapetalae</taxon>
        <taxon>asterids</taxon>
        <taxon>campanulids</taxon>
        <taxon>Asterales</taxon>
        <taxon>Asteraceae</taxon>
        <taxon>Asteroideae</taxon>
        <taxon>Heliantheae alliance</taxon>
        <taxon>Millerieae</taxon>
        <taxon>Smallanthus</taxon>
    </lineage>
</organism>
<reference evidence="2" key="1">
    <citation type="journal article" date="2022" name="Mol. Ecol. Resour.">
        <title>The genomes of chicory, endive, great burdock and yacon provide insights into Asteraceae palaeo-polyploidization history and plant inulin production.</title>
        <authorList>
            <person name="Fan W."/>
            <person name="Wang S."/>
            <person name="Wang H."/>
            <person name="Wang A."/>
            <person name="Jiang F."/>
            <person name="Liu H."/>
            <person name="Zhao H."/>
            <person name="Xu D."/>
            <person name="Zhang Y."/>
        </authorList>
    </citation>
    <scope>NUCLEOTIDE SEQUENCE [LARGE SCALE GENOMIC DNA]</scope>
    <source>
        <strain evidence="2">cv. Yunnan</strain>
    </source>
</reference>
<reference evidence="1 2" key="2">
    <citation type="journal article" date="2022" name="Mol. Ecol. Resour.">
        <title>The genomes of chicory, endive, great burdock and yacon provide insights into Asteraceae paleo-polyploidization history and plant inulin production.</title>
        <authorList>
            <person name="Fan W."/>
            <person name="Wang S."/>
            <person name="Wang H."/>
            <person name="Wang A."/>
            <person name="Jiang F."/>
            <person name="Liu H."/>
            <person name="Zhao H."/>
            <person name="Xu D."/>
            <person name="Zhang Y."/>
        </authorList>
    </citation>
    <scope>NUCLEOTIDE SEQUENCE [LARGE SCALE GENOMIC DNA]</scope>
    <source>
        <strain evidence="2">cv. Yunnan</strain>
        <tissue evidence="1">Leaves</tissue>
    </source>
</reference>
<comment type="caution">
    <text evidence="1">The sequence shown here is derived from an EMBL/GenBank/DDBJ whole genome shotgun (WGS) entry which is preliminary data.</text>
</comment>
<proteinExistence type="predicted"/>